<protein>
    <submittedName>
        <fullName evidence="5">Mitochondrial ribosomal protein S30</fullName>
    </submittedName>
</protein>
<evidence type="ECO:0000256" key="4">
    <source>
        <dbReference type="ARBA" id="ARBA00023274"/>
    </source>
</evidence>
<evidence type="ECO:0000313" key="5">
    <source>
        <dbReference type="Ensembl" id="ENSAMXP00000016610.2"/>
    </source>
</evidence>
<dbReference type="InterPro" id="IPR039982">
    <property type="entry name" value="Ribosomal_mL65"/>
</dbReference>
<reference evidence="5" key="3">
    <citation type="submission" date="2025-08" db="UniProtKB">
        <authorList>
            <consortium name="Ensembl"/>
        </authorList>
    </citation>
    <scope>IDENTIFICATION</scope>
</reference>
<name>W5L9U8_ASTMX</name>
<dbReference type="InParanoid" id="W5L9U8"/>
<dbReference type="GO" id="GO:0005762">
    <property type="term" value="C:mitochondrial large ribosomal subunit"/>
    <property type="evidence" value="ECO:0007669"/>
    <property type="project" value="TreeGrafter"/>
</dbReference>
<dbReference type="Bgee" id="ENSAMXG00000016126">
    <property type="expression patterns" value="Expressed in embryo and 14 other cell types or tissues"/>
</dbReference>
<keyword evidence="6" id="KW-1185">Reference proteome</keyword>
<evidence type="ECO:0000256" key="2">
    <source>
        <dbReference type="ARBA" id="ARBA00022980"/>
    </source>
</evidence>
<dbReference type="Pfam" id="PF07147">
    <property type="entry name" value="PDCD9"/>
    <property type="match status" value="1"/>
</dbReference>
<dbReference type="PANTHER" id="PTHR13014:SF3">
    <property type="entry name" value="LARGE RIBOSOMAL SUBUNIT PROTEIN ML65"/>
    <property type="match status" value="1"/>
</dbReference>
<dbReference type="PANTHER" id="PTHR13014">
    <property type="entry name" value="MITOCHONDRIAL 28S RIBOSOMAL PROTEIN S30/P52 PRO-APOTOTIC PROTEIN"/>
    <property type="match status" value="1"/>
</dbReference>
<dbReference type="GO" id="GO:0003735">
    <property type="term" value="F:structural constituent of ribosome"/>
    <property type="evidence" value="ECO:0007669"/>
    <property type="project" value="InterPro"/>
</dbReference>
<keyword evidence="4" id="KW-0687">Ribonucleoprotein</keyword>
<reference evidence="6" key="2">
    <citation type="journal article" date="2014" name="Nat. Commun.">
        <title>The cavefish genome reveals candidate genes for eye loss.</title>
        <authorList>
            <person name="McGaugh S.E."/>
            <person name="Gross J.B."/>
            <person name="Aken B."/>
            <person name="Blin M."/>
            <person name="Borowsky R."/>
            <person name="Chalopin D."/>
            <person name="Hinaux H."/>
            <person name="Jeffery W.R."/>
            <person name="Keene A."/>
            <person name="Ma L."/>
            <person name="Minx P."/>
            <person name="Murphy D."/>
            <person name="O'Quin K.E."/>
            <person name="Retaux S."/>
            <person name="Rohner N."/>
            <person name="Searle S.M."/>
            <person name="Stahl B.A."/>
            <person name="Tabin C."/>
            <person name="Volff J.N."/>
            <person name="Yoshizawa M."/>
            <person name="Warren W.C."/>
        </authorList>
    </citation>
    <scope>NUCLEOTIDE SEQUENCE [LARGE SCALE GENOMIC DNA]</scope>
    <source>
        <strain evidence="6">female</strain>
    </source>
</reference>
<comment type="subcellular location">
    <subcellularLocation>
        <location evidence="1">Mitochondrion</location>
    </subcellularLocation>
</comment>
<dbReference type="GO" id="GO:0006412">
    <property type="term" value="P:translation"/>
    <property type="evidence" value="ECO:0007669"/>
    <property type="project" value="InterPro"/>
</dbReference>
<reference evidence="6" key="1">
    <citation type="submission" date="2013-03" db="EMBL/GenBank/DDBJ databases">
        <authorList>
            <person name="Jeffery W."/>
            <person name="Warren W."/>
            <person name="Wilson R.K."/>
        </authorList>
    </citation>
    <scope>NUCLEOTIDE SEQUENCE</scope>
    <source>
        <strain evidence="6">female</strain>
    </source>
</reference>
<dbReference type="eggNOG" id="KOG4461">
    <property type="taxonomic scope" value="Eukaryota"/>
</dbReference>
<keyword evidence="3" id="KW-0496">Mitochondrion</keyword>
<dbReference type="GeneTree" id="ENSGT00390000001442"/>
<accession>W5L9U8</accession>
<evidence type="ECO:0000256" key="3">
    <source>
        <dbReference type="ARBA" id="ARBA00023128"/>
    </source>
</evidence>
<dbReference type="STRING" id="7994.ENSAMXP00000016610"/>
<reference evidence="5" key="4">
    <citation type="submission" date="2025-09" db="UniProtKB">
        <authorList>
            <consortium name="Ensembl"/>
        </authorList>
    </citation>
    <scope>IDENTIFICATION</scope>
</reference>
<evidence type="ECO:0000313" key="6">
    <source>
        <dbReference type="Proteomes" id="UP000018467"/>
    </source>
</evidence>
<sequence>MGQGNMAACSRVPLQRLLSARSPRLTCSRHVQAETAAAAAAAPVYPPVLPSRTAKSKSAKRRVLLEFYGQLKEAEPREKIRALTRIPHMKYVVYPQTFALGADRWYQHFTKTAYLPGLPERLAVNADPGQELKSGVDDSTLSELSSAVRSALLQENWYMEKGRTFIHKQQKKFTLPFITNIVSALVNSLASKNPVLSLSSLDFDPQVNFYWVNGERTIPRGHRRGRVEPQRFQIDDQPHSQIRIPQQLAEFVPLDSQISAEVPVIHLAPDRLPVFRRQYDNNVYTGAKLEDPCCYGHTQFHIVPDKFRRDKLNNKNVADHTEVFLRANAIASLFAWTGAQAMYQGFWSEQDVSRPFASQAVITDGQYFSFFCYQLNTLALSSFSTPDNLRKNLCWGTESLRLYEKVSDGDVVGWDDRVLRLLVQFLLNKPHN</sequence>
<evidence type="ECO:0000256" key="1">
    <source>
        <dbReference type="ARBA" id="ARBA00004173"/>
    </source>
</evidence>
<dbReference type="InterPro" id="IPR010793">
    <property type="entry name" value="Ribosomal_mL37/mL65"/>
</dbReference>
<keyword evidence="2" id="KW-0689">Ribosomal protein</keyword>
<organism evidence="5 6">
    <name type="scientific">Astyanax mexicanus</name>
    <name type="common">Blind cave fish</name>
    <name type="synonym">Astyanax fasciatus mexicanus</name>
    <dbReference type="NCBI Taxonomy" id="7994"/>
    <lineage>
        <taxon>Eukaryota</taxon>
        <taxon>Metazoa</taxon>
        <taxon>Chordata</taxon>
        <taxon>Craniata</taxon>
        <taxon>Vertebrata</taxon>
        <taxon>Euteleostomi</taxon>
        <taxon>Actinopterygii</taxon>
        <taxon>Neopterygii</taxon>
        <taxon>Teleostei</taxon>
        <taxon>Ostariophysi</taxon>
        <taxon>Characiformes</taxon>
        <taxon>Characoidei</taxon>
        <taxon>Acestrorhamphidae</taxon>
        <taxon>Acestrorhamphinae</taxon>
        <taxon>Astyanax</taxon>
    </lineage>
</organism>
<dbReference type="AlphaFoldDB" id="W5L9U8"/>
<dbReference type="Ensembl" id="ENSAMXT00000016610.2">
    <property type="protein sequence ID" value="ENSAMXP00000016610.2"/>
    <property type="gene ID" value="ENSAMXG00000016126.2"/>
</dbReference>
<dbReference type="Proteomes" id="UP000018467">
    <property type="component" value="Unassembled WGS sequence"/>
</dbReference>
<dbReference type="HOGENOM" id="CLU_049608_0_0_1"/>
<proteinExistence type="predicted"/>